<dbReference type="AlphaFoldDB" id="A0A1Z4JPA8"/>
<sequence length="126" mass="14247">MSNSLPVEYYDCVANELPRSGRLHLSVLRLISFLPIKHEILWGARWAFCSTDVPDPQTEITYPGSAVICQPENFLELQKLVMGLQAITGFGVVIIKGSEGKWHISYSPIEQRWSYKFTENGSCQRG</sequence>
<dbReference type="EMBL" id="AP018203">
    <property type="protein sequence ID" value="BAY58556.1"/>
    <property type="molecule type" value="Genomic_DNA"/>
</dbReference>
<organism evidence="1 2">
    <name type="scientific">Leptolyngbya boryana NIES-2135</name>
    <dbReference type="NCBI Taxonomy" id="1973484"/>
    <lineage>
        <taxon>Bacteria</taxon>
        <taxon>Bacillati</taxon>
        <taxon>Cyanobacteriota</taxon>
        <taxon>Cyanophyceae</taxon>
        <taxon>Leptolyngbyales</taxon>
        <taxon>Leptolyngbyaceae</taxon>
        <taxon>Leptolyngbya group</taxon>
        <taxon>Leptolyngbya</taxon>
    </lineage>
</organism>
<reference evidence="1 2" key="1">
    <citation type="submission" date="2017-06" db="EMBL/GenBank/DDBJ databases">
        <title>Genome sequencing of cyanobaciteial culture collection at National Institute for Environmental Studies (NIES).</title>
        <authorList>
            <person name="Hirose Y."/>
            <person name="Shimura Y."/>
            <person name="Fujisawa T."/>
            <person name="Nakamura Y."/>
            <person name="Kawachi M."/>
        </authorList>
    </citation>
    <scope>NUCLEOTIDE SEQUENCE [LARGE SCALE GENOMIC DNA]</scope>
    <source>
        <strain evidence="1 2">NIES-2135</strain>
    </source>
</reference>
<evidence type="ECO:0000313" key="2">
    <source>
        <dbReference type="Proteomes" id="UP000217895"/>
    </source>
</evidence>
<dbReference type="Proteomes" id="UP000217895">
    <property type="component" value="Chromosome"/>
</dbReference>
<accession>A0A1Z4JPA8</accession>
<keyword evidence="2" id="KW-1185">Reference proteome</keyword>
<protein>
    <submittedName>
        <fullName evidence="1">Uncharacterized protein</fullName>
    </submittedName>
</protein>
<proteinExistence type="predicted"/>
<gene>
    <name evidence="1" type="ORF">NIES2135_54290</name>
</gene>
<evidence type="ECO:0000313" key="1">
    <source>
        <dbReference type="EMBL" id="BAY58556.1"/>
    </source>
</evidence>
<name>A0A1Z4JPA8_LEPBY</name>